<reference evidence="3 4" key="1">
    <citation type="submission" date="2017-08" db="EMBL/GenBank/DDBJ databases">
        <title>Halovibrio sewagensis sp. nov., isolated from wastewater of high salinity.</title>
        <authorList>
            <person name="Dong X."/>
            <person name="Zhang G."/>
        </authorList>
    </citation>
    <scope>NUCLEOTIDE SEQUENCE [LARGE SCALE GENOMIC DNA]</scope>
    <source>
        <strain evidence="3 4">YL5-2</strain>
    </source>
</reference>
<organism evidence="3 4">
    <name type="scientific">Halovibrio salipaludis</name>
    <dbReference type="NCBI Taxonomy" id="2032626"/>
    <lineage>
        <taxon>Bacteria</taxon>
        <taxon>Pseudomonadati</taxon>
        <taxon>Pseudomonadota</taxon>
        <taxon>Gammaproteobacteria</taxon>
        <taxon>Oceanospirillales</taxon>
        <taxon>Halomonadaceae</taxon>
        <taxon>Halovibrio</taxon>
    </lineage>
</organism>
<dbReference type="PANTHER" id="PTHR36930">
    <property type="entry name" value="METAL-SULFUR CLUSTER BIOSYNTHESIS PROTEINS YUAD-RELATED"/>
    <property type="match status" value="1"/>
</dbReference>
<dbReference type="OrthoDB" id="1550913at2"/>
<evidence type="ECO:0000313" key="3">
    <source>
        <dbReference type="EMBL" id="PAU80553.1"/>
    </source>
</evidence>
<dbReference type="Proteomes" id="UP000218896">
    <property type="component" value="Unassembled WGS sequence"/>
</dbReference>
<dbReference type="AlphaFoldDB" id="A0A2A2F7P0"/>
<dbReference type="GO" id="GO:0030151">
    <property type="term" value="F:molybdenum ion binding"/>
    <property type="evidence" value="ECO:0007669"/>
    <property type="project" value="InterPro"/>
</dbReference>
<dbReference type="Pfam" id="PF03473">
    <property type="entry name" value="MOSC"/>
    <property type="match status" value="1"/>
</dbReference>
<evidence type="ECO:0000256" key="1">
    <source>
        <dbReference type="SAM" id="MobiDB-lite"/>
    </source>
</evidence>
<evidence type="ECO:0000313" key="4">
    <source>
        <dbReference type="Proteomes" id="UP000218896"/>
    </source>
</evidence>
<feature type="domain" description="MOSC" evidence="2">
    <location>
        <begin position="1"/>
        <end position="130"/>
    </location>
</feature>
<dbReference type="PROSITE" id="PS51340">
    <property type="entry name" value="MOSC"/>
    <property type="match status" value="1"/>
</dbReference>
<dbReference type="Gene3D" id="2.40.33.20">
    <property type="entry name" value="PK beta-barrel domain-like"/>
    <property type="match status" value="1"/>
</dbReference>
<gene>
    <name evidence="3" type="ORF">CK501_08955</name>
</gene>
<sequence length="135" mass="14454">MESLERVRVHKGSGLEGDRYNGRATSRRQVTLIQQEHLPVIASCAGHESVEAAALRRNLVVSGINLLALKDKRFRVGEVLLEYTGPCDPCSKMEALLGAGGYNAMRGHGGITARVLEEGEIALGDAVWQAGSSPT</sequence>
<dbReference type="EMBL" id="NSKD01000003">
    <property type="protein sequence ID" value="PAU80553.1"/>
    <property type="molecule type" value="Genomic_DNA"/>
</dbReference>
<dbReference type="GO" id="GO:0003824">
    <property type="term" value="F:catalytic activity"/>
    <property type="evidence" value="ECO:0007669"/>
    <property type="project" value="InterPro"/>
</dbReference>
<dbReference type="InterPro" id="IPR005302">
    <property type="entry name" value="MoCF_Sase_C"/>
</dbReference>
<comment type="caution">
    <text evidence="3">The sequence shown here is derived from an EMBL/GenBank/DDBJ whole genome shotgun (WGS) entry which is preliminary data.</text>
</comment>
<dbReference type="GO" id="GO:0030170">
    <property type="term" value="F:pyridoxal phosphate binding"/>
    <property type="evidence" value="ECO:0007669"/>
    <property type="project" value="InterPro"/>
</dbReference>
<proteinExistence type="predicted"/>
<dbReference type="InterPro" id="IPR052716">
    <property type="entry name" value="MOSC_domain"/>
</dbReference>
<protein>
    <submittedName>
        <fullName evidence="3">MOSC domain-containing protein</fullName>
    </submittedName>
</protein>
<evidence type="ECO:0000259" key="2">
    <source>
        <dbReference type="PROSITE" id="PS51340"/>
    </source>
</evidence>
<keyword evidence="4" id="KW-1185">Reference proteome</keyword>
<feature type="region of interest" description="Disordered" evidence="1">
    <location>
        <begin position="1"/>
        <end position="21"/>
    </location>
</feature>
<dbReference type="InterPro" id="IPR011037">
    <property type="entry name" value="Pyrv_Knase-like_insert_dom_sf"/>
</dbReference>
<dbReference type="SUPFAM" id="SSF50800">
    <property type="entry name" value="PK beta-barrel domain-like"/>
    <property type="match status" value="1"/>
</dbReference>
<dbReference type="PANTHER" id="PTHR36930:SF1">
    <property type="entry name" value="MOSC DOMAIN-CONTAINING PROTEIN"/>
    <property type="match status" value="1"/>
</dbReference>
<accession>A0A2A2F7P0</accession>
<name>A0A2A2F7P0_9GAMM</name>